<evidence type="ECO:0000256" key="6">
    <source>
        <dbReference type="PIRSR" id="PIRSR000337-1"/>
    </source>
</evidence>
<accession>A0A7Z7VYJ7</accession>
<feature type="binding site" evidence="6">
    <location>
        <position position="231"/>
    </location>
    <ligand>
        <name>FMN</name>
        <dbReference type="ChEBI" id="CHEBI:58210"/>
    </ligand>
</feature>
<keyword evidence="3 10" id="KW-0560">Oxidoreductase</keyword>
<dbReference type="GO" id="GO:0004497">
    <property type="term" value="F:monooxygenase activity"/>
    <property type="evidence" value="ECO:0007669"/>
    <property type="project" value="UniProtKB-KW"/>
</dbReference>
<dbReference type="NCBIfam" id="TIGR03860">
    <property type="entry name" value="FMN_nitrolo"/>
    <property type="match status" value="1"/>
</dbReference>
<evidence type="ECO:0000313" key="8">
    <source>
        <dbReference type="EMBL" id="CAD7360374.1"/>
    </source>
</evidence>
<reference evidence="9 12" key="1">
    <citation type="submission" date="2018-01" db="EMBL/GenBank/DDBJ databases">
        <title>Complete genome sequence of Staphylococcus Scheliferi isolated from human.</title>
        <authorList>
            <person name="Abouelkhair M.A."/>
            <person name="Bemis D.A."/>
            <person name="Kania S.A."/>
        </authorList>
    </citation>
    <scope>NUCLEOTIDE SEQUENCE [LARGE SCALE GENOMIC DNA]</scope>
    <source>
        <strain evidence="9 12">ATCC 43808</strain>
    </source>
</reference>
<dbReference type="Proteomes" id="UP000264146">
    <property type="component" value="Chromosome"/>
</dbReference>
<evidence type="ECO:0000313" key="10">
    <source>
        <dbReference type="EMBL" id="SUM89895.1"/>
    </source>
</evidence>
<protein>
    <submittedName>
        <fullName evidence="9">5,10-methylene tetrahydromethanopterin reductase</fullName>
    </submittedName>
    <submittedName>
        <fullName evidence="10">Putative monooxygenase</fullName>
        <ecNumber evidence="10">1.14.-.-</ecNumber>
    </submittedName>
</protein>
<dbReference type="SUPFAM" id="SSF51679">
    <property type="entry name" value="Bacterial luciferase-like"/>
    <property type="match status" value="1"/>
</dbReference>
<dbReference type="Pfam" id="PF00296">
    <property type="entry name" value="Bac_luciferase"/>
    <property type="match status" value="1"/>
</dbReference>
<gene>
    <name evidence="10" type="primary">moxC</name>
    <name evidence="9" type="ORF">C1O36_00535</name>
    <name evidence="10" type="ORF">NCTC12218_02047</name>
</gene>
<keyword evidence="2 6" id="KW-0288">FMN</keyword>
<sequence>MSKKQIHLNGFVQQSPSPHSIGLWKHEKDKGHLHGDIEYWTHLAQTLEKGKFDALFMADVLGTYSVYENSHRAATKYAVQFPAYDPIATISAMAAVTKHLGFAPTVSTTYAKPYQLARQLSTLDHLSKGRIGWNVVTSYLESEAVNLGLTERLPKETRYDRADEFLEVTYKLWEKSWDDQAIVRDIDSDTYTDPDKVNLIHHKGKFFNVPGPHLVDPSPQRTPVIFQAGASSRGRDFAAKHAEAVFTTQHSLDACKAYVADVRARAEKFGRDKNSLLFLPLIMPIIGETEEAAEEKHQALVELVSYEGTAALLSGHTGIDFSQYDPDQYLESIETGAIQHAMDMYTKDPNRKWTLREAIKFHGLGTGPVRFVGTPEKIADQLEEWIRDADVDGFNVAQAYSPGTLEEFVEKVVPVLQERGIYRQDYEGETLRENLFGKGAKYIREDHPARQLSN</sequence>
<evidence type="ECO:0000313" key="9">
    <source>
        <dbReference type="EMBL" id="NHA33029.1"/>
    </source>
</evidence>
<dbReference type="EMBL" id="UHEF01000001">
    <property type="protein sequence ID" value="SUM89895.1"/>
    <property type="molecule type" value="Genomic_DNA"/>
</dbReference>
<keyword evidence="1 6" id="KW-0285">Flavoprotein</keyword>
<comment type="similarity">
    <text evidence="5">Belongs to the NtaA/SnaA/DszA monooxygenase family.</text>
</comment>
<dbReference type="EC" id="1.14.-.-" evidence="10"/>
<dbReference type="Proteomes" id="UP000572988">
    <property type="component" value="Unassembled WGS sequence"/>
</dbReference>
<dbReference type="GO" id="GO:0016705">
    <property type="term" value="F:oxidoreductase activity, acting on paired donors, with incorporation or reduction of molecular oxygen"/>
    <property type="evidence" value="ECO:0007669"/>
    <property type="project" value="InterPro"/>
</dbReference>
<dbReference type="CDD" id="cd01095">
    <property type="entry name" value="Nitrilotriacetate_monoxgenase"/>
    <property type="match status" value="1"/>
</dbReference>
<organism evidence="10">
    <name type="scientific">Staphylococcus schleiferi</name>
    <dbReference type="NCBI Taxonomy" id="1295"/>
    <lineage>
        <taxon>Bacteria</taxon>
        <taxon>Bacillati</taxon>
        <taxon>Bacillota</taxon>
        <taxon>Bacilli</taxon>
        <taxon>Bacillales</taxon>
        <taxon>Staphylococcaceae</taxon>
        <taxon>Staphylococcus</taxon>
    </lineage>
</organism>
<reference evidence="10" key="2">
    <citation type="submission" date="2018-06" db="EMBL/GenBank/DDBJ databases">
        <authorList>
            <consortium name="Pathogen Informatics"/>
            <person name="Doyle S."/>
        </authorList>
    </citation>
    <scope>NUCLEOTIDE SEQUENCE [LARGE SCALE GENOMIC DNA]</scope>
    <source>
        <strain evidence="10">NCTC12218</strain>
    </source>
</reference>
<reference evidence="8 11" key="3">
    <citation type="submission" date="2020-11" db="EMBL/GenBank/DDBJ databases">
        <authorList>
            <consortium name="Pathogen Informatics"/>
        </authorList>
    </citation>
    <scope>NUCLEOTIDE SEQUENCE [LARGE SCALE GENOMIC DNA]</scope>
    <source>
        <strain evidence="8 11">NCTC12218</strain>
    </source>
</reference>
<evidence type="ECO:0000313" key="12">
    <source>
        <dbReference type="Proteomes" id="UP000572988"/>
    </source>
</evidence>
<dbReference type="GeneID" id="93790700"/>
<name>A0A7Z7VYJ7_STASC</name>
<evidence type="ECO:0000256" key="3">
    <source>
        <dbReference type="ARBA" id="ARBA00023002"/>
    </source>
</evidence>
<feature type="binding site" evidence="6">
    <location>
        <position position="159"/>
    </location>
    <ligand>
        <name>FMN</name>
        <dbReference type="ChEBI" id="CHEBI:58210"/>
    </ligand>
</feature>
<dbReference type="EMBL" id="LR962863">
    <property type="protein sequence ID" value="CAD7360374.1"/>
    <property type="molecule type" value="Genomic_DNA"/>
</dbReference>
<dbReference type="AlphaFoldDB" id="A0A7Z7VYJ7"/>
<dbReference type="InterPro" id="IPR016215">
    <property type="entry name" value="NTA_MOA"/>
</dbReference>
<feature type="domain" description="Luciferase-like" evidence="7">
    <location>
        <begin position="33"/>
        <end position="387"/>
    </location>
</feature>
<evidence type="ECO:0000313" key="11">
    <source>
        <dbReference type="Proteomes" id="UP000264146"/>
    </source>
</evidence>
<evidence type="ECO:0000256" key="5">
    <source>
        <dbReference type="ARBA" id="ARBA00033748"/>
    </source>
</evidence>
<evidence type="ECO:0000256" key="1">
    <source>
        <dbReference type="ARBA" id="ARBA00022630"/>
    </source>
</evidence>
<evidence type="ECO:0000256" key="4">
    <source>
        <dbReference type="ARBA" id="ARBA00023033"/>
    </source>
</evidence>
<feature type="binding site" evidence="6">
    <location>
        <position position="105"/>
    </location>
    <ligand>
        <name>FMN</name>
        <dbReference type="ChEBI" id="CHEBI:58210"/>
    </ligand>
</feature>
<feature type="binding site" evidence="6">
    <location>
        <position position="59"/>
    </location>
    <ligand>
        <name>FMN</name>
        <dbReference type="ChEBI" id="CHEBI:58210"/>
    </ligand>
</feature>
<dbReference type="PANTHER" id="PTHR30011">
    <property type="entry name" value="ALKANESULFONATE MONOOXYGENASE-RELATED"/>
    <property type="match status" value="1"/>
</dbReference>
<dbReference type="PIRSF" id="PIRSF000337">
    <property type="entry name" value="NTA_MOA"/>
    <property type="match status" value="1"/>
</dbReference>
<keyword evidence="4 10" id="KW-0503">Monooxygenase</keyword>
<dbReference type="InterPro" id="IPR011251">
    <property type="entry name" value="Luciferase-like_dom"/>
</dbReference>
<keyword evidence="12" id="KW-1185">Reference proteome</keyword>
<dbReference type="EMBL" id="POVK01000001">
    <property type="protein sequence ID" value="NHA33029.1"/>
    <property type="molecule type" value="Genomic_DNA"/>
</dbReference>
<evidence type="ECO:0000256" key="2">
    <source>
        <dbReference type="ARBA" id="ARBA00022643"/>
    </source>
</evidence>
<evidence type="ECO:0000259" key="7">
    <source>
        <dbReference type="Pfam" id="PF00296"/>
    </source>
</evidence>
<dbReference type="Gene3D" id="3.20.20.30">
    <property type="entry name" value="Luciferase-like domain"/>
    <property type="match status" value="1"/>
</dbReference>
<dbReference type="PANTHER" id="PTHR30011:SF16">
    <property type="entry name" value="C2H2 FINGER DOMAIN TRANSCRIPTION FACTOR (EUROFUNG)-RELATED"/>
    <property type="match status" value="1"/>
</dbReference>
<dbReference type="RefSeq" id="WP_126496218.1">
    <property type="nucleotide sequence ID" value="NZ_CALYEE010000006.1"/>
</dbReference>
<dbReference type="InterPro" id="IPR036661">
    <property type="entry name" value="Luciferase-like_sf"/>
</dbReference>
<proteinExistence type="inferred from homology"/>
<dbReference type="InterPro" id="IPR051260">
    <property type="entry name" value="Diverse_substr_monoxygenases"/>
</dbReference>